<organism evidence="2 3">
    <name type="scientific">Pelomonas baiyunensis</name>
    <dbReference type="NCBI Taxonomy" id="3299026"/>
    <lineage>
        <taxon>Bacteria</taxon>
        <taxon>Pseudomonadati</taxon>
        <taxon>Pseudomonadota</taxon>
        <taxon>Betaproteobacteria</taxon>
        <taxon>Burkholderiales</taxon>
        <taxon>Sphaerotilaceae</taxon>
        <taxon>Roseateles</taxon>
    </lineage>
</organism>
<name>A0ABW7H1B7_9BURK</name>
<dbReference type="EMBL" id="JBIGIB010000004">
    <property type="protein sequence ID" value="MFG6467973.1"/>
    <property type="molecule type" value="Genomic_DNA"/>
</dbReference>
<dbReference type="InterPro" id="IPR055518">
    <property type="entry name" value="DUF7092"/>
</dbReference>
<keyword evidence="3" id="KW-1185">Reference proteome</keyword>
<reference evidence="2 3" key="1">
    <citation type="submission" date="2024-08" db="EMBL/GenBank/DDBJ databases">
        <authorList>
            <person name="Lu H."/>
        </authorList>
    </citation>
    <scope>NUCLEOTIDE SEQUENCE [LARGE SCALE GENOMIC DNA]</scope>
    <source>
        <strain evidence="2 3">BYS87W</strain>
    </source>
</reference>
<evidence type="ECO:0000313" key="2">
    <source>
        <dbReference type="EMBL" id="MFG6467973.1"/>
    </source>
</evidence>
<accession>A0ABW7H1B7</accession>
<protein>
    <recommendedName>
        <fullName evidence="1">DUF7092 domain-containing protein</fullName>
    </recommendedName>
</protein>
<evidence type="ECO:0000313" key="3">
    <source>
        <dbReference type="Proteomes" id="UP001606303"/>
    </source>
</evidence>
<evidence type="ECO:0000259" key="1">
    <source>
        <dbReference type="Pfam" id="PF23368"/>
    </source>
</evidence>
<gene>
    <name evidence="2" type="ORF">ACG01O_15210</name>
</gene>
<proteinExistence type="predicted"/>
<dbReference type="Proteomes" id="UP001606303">
    <property type="component" value="Unassembled WGS sequence"/>
</dbReference>
<dbReference type="Pfam" id="PF23368">
    <property type="entry name" value="DUF7092"/>
    <property type="match status" value="1"/>
</dbReference>
<dbReference type="RefSeq" id="WP_394385845.1">
    <property type="nucleotide sequence ID" value="NZ_JBIGIB010000004.1"/>
</dbReference>
<feature type="domain" description="DUF7092" evidence="1">
    <location>
        <begin position="1"/>
        <end position="73"/>
    </location>
</feature>
<sequence length="98" mass="10997">MLRARWFSAPNATAVVVEVRLQDGWLQYGDRLVSLRQVHWPARRGRGARRLGLRQGGWLQFDDAAAFDAWAAACGQGEAPVSCLVRLVQRSARWVGLH</sequence>
<comment type="caution">
    <text evidence="2">The sequence shown here is derived from an EMBL/GenBank/DDBJ whole genome shotgun (WGS) entry which is preliminary data.</text>
</comment>